<feature type="compositionally biased region" description="Acidic residues" evidence="4">
    <location>
        <begin position="115"/>
        <end position="125"/>
    </location>
</feature>
<feature type="compositionally biased region" description="Basic and acidic residues" evidence="4">
    <location>
        <begin position="53"/>
        <end position="66"/>
    </location>
</feature>
<feature type="compositionally biased region" description="Basic and acidic residues" evidence="4">
    <location>
        <begin position="272"/>
        <end position="284"/>
    </location>
</feature>
<evidence type="ECO:0000256" key="1">
    <source>
        <dbReference type="ARBA" id="ARBA00004123"/>
    </source>
</evidence>
<dbReference type="PANTHER" id="PTHR47210">
    <property type="entry name" value="MEDIATOR OF RNA POLYMERASE II TRANSCRIPTION SUBUNIT 26C-RELATED"/>
    <property type="match status" value="1"/>
</dbReference>
<keyword evidence="2 3" id="KW-0539">Nucleus</keyword>
<feature type="compositionally biased region" description="Polar residues" evidence="4">
    <location>
        <begin position="287"/>
        <end position="299"/>
    </location>
</feature>
<dbReference type="GO" id="GO:0005634">
    <property type="term" value="C:nucleus"/>
    <property type="evidence" value="ECO:0007669"/>
    <property type="project" value="UniProtKB-SubCell"/>
</dbReference>
<evidence type="ECO:0000256" key="2">
    <source>
        <dbReference type="ARBA" id="ARBA00023242"/>
    </source>
</evidence>
<proteinExistence type="predicted"/>
<evidence type="ECO:0000313" key="6">
    <source>
        <dbReference type="EMBL" id="OAY74023.1"/>
    </source>
</evidence>
<feature type="region of interest" description="Disordered" evidence="4">
    <location>
        <begin position="46"/>
        <end position="131"/>
    </location>
</feature>
<gene>
    <name evidence="6" type="ORF">ACMD2_10868</name>
</gene>
<dbReference type="CDD" id="cd00183">
    <property type="entry name" value="TFIIS_I"/>
    <property type="match status" value="1"/>
</dbReference>
<dbReference type="InterPro" id="IPR044790">
    <property type="entry name" value="MD26C-like"/>
</dbReference>
<comment type="caution">
    <text evidence="6">The sequence shown here is derived from an EMBL/GenBank/DDBJ whole genome shotgun (WGS) entry which is preliminary data.</text>
</comment>
<dbReference type="Pfam" id="PF08711">
    <property type="entry name" value="Med26"/>
    <property type="match status" value="1"/>
</dbReference>
<dbReference type="STRING" id="4615.A0A199VAH8"/>
<evidence type="ECO:0000313" key="7">
    <source>
        <dbReference type="Proteomes" id="UP000092600"/>
    </source>
</evidence>
<dbReference type="EMBL" id="LSRQ01002532">
    <property type="protein sequence ID" value="OAY74023.1"/>
    <property type="molecule type" value="Genomic_DNA"/>
</dbReference>
<comment type="subcellular location">
    <subcellularLocation>
        <location evidence="1 3">Nucleus</location>
    </subcellularLocation>
</comment>
<protein>
    <submittedName>
        <fullName evidence="6">Putative mediator of RNA polymerase II transcription subunit 26c</fullName>
    </submittedName>
</protein>
<organism evidence="6 7">
    <name type="scientific">Ananas comosus</name>
    <name type="common">Pineapple</name>
    <name type="synonym">Ananas ananas</name>
    <dbReference type="NCBI Taxonomy" id="4615"/>
    <lineage>
        <taxon>Eukaryota</taxon>
        <taxon>Viridiplantae</taxon>
        <taxon>Streptophyta</taxon>
        <taxon>Embryophyta</taxon>
        <taxon>Tracheophyta</taxon>
        <taxon>Spermatophyta</taxon>
        <taxon>Magnoliopsida</taxon>
        <taxon>Liliopsida</taxon>
        <taxon>Poales</taxon>
        <taxon>Bromeliaceae</taxon>
        <taxon>Bromelioideae</taxon>
        <taxon>Ananas</taxon>
    </lineage>
</organism>
<feature type="domain" description="TFIIS N-terminal" evidence="5">
    <location>
        <begin position="136"/>
        <end position="210"/>
    </location>
</feature>
<name>A0A199VAH8_ANACO</name>
<accession>A0A199VAH8</accession>
<dbReference type="InterPro" id="IPR017923">
    <property type="entry name" value="TFIIS_N"/>
</dbReference>
<feature type="region of interest" description="Disordered" evidence="4">
    <location>
        <begin position="216"/>
        <end position="301"/>
    </location>
</feature>
<evidence type="ECO:0000259" key="5">
    <source>
        <dbReference type="PROSITE" id="PS51319"/>
    </source>
</evidence>
<dbReference type="PROSITE" id="PS51319">
    <property type="entry name" value="TFIIS_N"/>
    <property type="match status" value="1"/>
</dbReference>
<dbReference type="Gene3D" id="1.20.930.10">
    <property type="entry name" value="Conserved domain common to transcription factors TFIIS, elongin A, CRSP70"/>
    <property type="match status" value="1"/>
</dbReference>
<dbReference type="InterPro" id="IPR035441">
    <property type="entry name" value="TFIIS/LEDGF_dom_sf"/>
</dbReference>
<dbReference type="PANTHER" id="PTHR47210:SF1">
    <property type="entry name" value="MEDIATOR OF RNA POLYMERASE II TRANSCRIPTION SUBUNIT 26C-RELATED"/>
    <property type="match status" value="1"/>
</dbReference>
<evidence type="ECO:0000256" key="3">
    <source>
        <dbReference type="PROSITE-ProRule" id="PRU00649"/>
    </source>
</evidence>
<reference evidence="6 7" key="1">
    <citation type="journal article" date="2016" name="DNA Res.">
        <title>The draft genome of MD-2 pineapple using hybrid error correction of long reads.</title>
        <authorList>
            <person name="Redwan R.M."/>
            <person name="Saidin A."/>
            <person name="Kumar S.V."/>
        </authorList>
    </citation>
    <scope>NUCLEOTIDE SEQUENCE [LARGE SCALE GENOMIC DNA]</scope>
    <source>
        <strain evidence="7">cv. MD2</strain>
        <tissue evidence="6">Leaf</tissue>
    </source>
</reference>
<dbReference type="SMART" id="SM00509">
    <property type="entry name" value="TFS2N"/>
    <property type="match status" value="1"/>
</dbReference>
<dbReference type="Proteomes" id="UP000092600">
    <property type="component" value="Unassembled WGS sequence"/>
</dbReference>
<dbReference type="SUPFAM" id="SSF47676">
    <property type="entry name" value="Conserved domain common to transcription factors TFIIS, elongin A, CRSP70"/>
    <property type="match status" value="1"/>
</dbReference>
<sequence>MDPEDLRRVLRSNGVDVWTLIETAIAVAARDHGKELRSRRDAIVERLYASPEPADRCRNCEPDRVGGGEPRPVRPRGGGEERGGRGAGAPPADAKRAFPPRSPQSPEPFGGESPHEEEEEEEEEENVGRTIDAEKSKILAIKEFLEDPDQSEDSLVSLLQNLADMDITFKALKETDIGRHVNELRKHPSGEIRRIAKQLVRKWKDLVDEWVKSNSACDSSSPAIITDGDSPLQIPGKNLQQNNNQVPEFAYSPYPHNNGGVSSDTKNGPELLEPKAKALRRGEAPTKPNNHAASSSSATPAKLIKEQKESLLDDPEKLASARRRLQENYQEAQNAKKQRTIQVMDIHEIPKPKNTFVRKSGIQAKHW</sequence>
<dbReference type="InterPro" id="IPR003617">
    <property type="entry name" value="TFIIS/CRSP70_N_sub"/>
</dbReference>
<evidence type="ECO:0000256" key="4">
    <source>
        <dbReference type="SAM" id="MobiDB-lite"/>
    </source>
</evidence>
<dbReference type="AlphaFoldDB" id="A0A199VAH8"/>